<dbReference type="NCBIfam" id="TIGR00835">
    <property type="entry name" value="agcS"/>
    <property type="match status" value="1"/>
</dbReference>
<keyword evidence="5 8" id="KW-0812">Transmembrane</keyword>
<feature type="transmembrane region" description="Helical" evidence="8">
    <location>
        <begin position="146"/>
        <end position="165"/>
    </location>
</feature>
<proteinExistence type="inferred from homology"/>
<dbReference type="PRINTS" id="PR00175">
    <property type="entry name" value="NAALASMPORT"/>
</dbReference>
<comment type="similarity">
    <text evidence="2 8">Belongs to the alanine or glycine:cation symporter (AGCS) (TC 2.A.25) family.</text>
</comment>
<dbReference type="PROSITE" id="PS00873">
    <property type="entry name" value="NA_ALANINE_SYMP"/>
    <property type="match status" value="1"/>
</dbReference>
<feature type="transmembrane region" description="Helical" evidence="8">
    <location>
        <begin position="95"/>
        <end position="112"/>
    </location>
</feature>
<organism evidence="9 10">
    <name type="scientific">Candidatus Flavonifractor intestinipullorum</name>
    <dbReference type="NCBI Taxonomy" id="2838587"/>
    <lineage>
        <taxon>Bacteria</taxon>
        <taxon>Bacillati</taxon>
        <taxon>Bacillota</taxon>
        <taxon>Clostridia</taxon>
        <taxon>Eubacteriales</taxon>
        <taxon>Oscillospiraceae</taxon>
        <taxon>Flavonifractor</taxon>
    </lineage>
</organism>
<keyword evidence="7 8" id="KW-0472">Membrane</keyword>
<evidence type="ECO:0000313" key="9">
    <source>
        <dbReference type="EMBL" id="HJB56309.1"/>
    </source>
</evidence>
<sequence>MEWLNTWTDRLWEPWLLGLFLFTGLWYSAATGFFQLFGLRRWLKATLGKLLRPSGSRETGGLSQTQALATALASTIGTGSIAGVATAIFYGGPGAVFWMWVSALLGMMTSCAEKTLAVRYRERAPGGGWQGGPMCYMARGLGRRGMAALFSLCCVGASLAGGNLVQANSISTALRASLGWDPLAVGLGVALACGAVILGGVGRIGRVSERLVPLMALLYLGGGAAVLLARASAVPAALAAIWEGAFSPRAALGYGMGAALRYGVARGVFTNEAGMGSSAMAHAAARVDDPAEEGMWGVFEVFVATLLVCTVTALVILTTGVYNPEEALSAIASGTVADAMLGAPLSAAAFSTVLGRWGGLLVAVCLLLFAFTSLVGWSYYGERGLAWLTGGSRGRTLYRPLFLGAIVLGSVGDLSAVWNLADLWTGLMALPNLLALLLLTPEALRLLRPWVSGRTVRSP</sequence>
<reference evidence="9" key="2">
    <citation type="submission" date="2021-04" db="EMBL/GenBank/DDBJ databases">
        <authorList>
            <person name="Gilroy R."/>
        </authorList>
    </citation>
    <scope>NUCLEOTIDE SEQUENCE</scope>
    <source>
        <strain evidence="9">CHK189-11263</strain>
    </source>
</reference>
<feature type="transmembrane region" description="Helical" evidence="8">
    <location>
        <begin position="357"/>
        <end position="380"/>
    </location>
</feature>
<dbReference type="AlphaFoldDB" id="A0A9D2S502"/>
<dbReference type="PANTHER" id="PTHR30330">
    <property type="entry name" value="AGSS FAMILY TRANSPORTER, SODIUM-ALANINE"/>
    <property type="match status" value="1"/>
</dbReference>
<gene>
    <name evidence="9" type="ORF">H9714_02020</name>
</gene>
<feature type="transmembrane region" description="Helical" evidence="8">
    <location>
        <begin position="15"/>
        <end position="39"/>
    </location>
</feature>
<reference evidence="9" key="1">
    <citation type="journal article" date="2021" name="PeerJ">
        <title>Extensive microbial diversity within the chicken gut microbiome revealed by metagenomics and culture.</title>
        <authorList>
            <person name="Gilroy R."/>
            <person name="Ravi A."/>
            <person name="Getino M."/>
            <person name="Pursley I."/>
            <person name="Horton D.L."/>
            <person name="Alikhan N.F."/>
            <person name="Baker D."/>
            <person name="Gharbi K."/>
            <person name="Hall N."/>
            <person name="Watson M."/>
            <person name="Adriaenssens E.M."/>
            <person name="Foster-Nyarko E."/>
            <person name="Jarju S."/>
            <person name="Secka A."/>
            <person name="Antonio M."/>
            <person name="Oren A."/>
            <person name="Chaudhuri R.R."/>
            <person name="La Ragione R."/>
            <person name="Hildebrand F."/>
            <person name="Pallen M.J."/>
        </authorList>
    </citation>
    <scope>NUCLEOTIDE SEQUENCE</scope>
    <source>
        <strain evidence="9">CHK189-11263</strain>
    </source>
</reference>
<dbReference type="InterPro" id="IPR001463">
    <property type="entry name" value="Na/Ala_symport"/>
</dbReference>
<dbReference type="PANTHER" id="PTHR30330:SF3">
    <property type="entry name" value="TRANSCRIPTIONAL REGULATOR, LRP FAMILY"/>
    <property type="match status" value="1"/>
</dbReference>
<accession>A0A9D2S502</accession>
<protein>
    <submittedName>
        <fullName evidence="9">Alanine:cation symporter family protein</fullName>
    </submittedName>
</protein>
<evidence type="ECO:0000256" key="4">
    <source>
        <dbReference type="ARBA" id="ARBA00022475"/>
    </source>
</evidence>
<evidence type="ECO:0000256" key="5">
    <source>
        <dbReference type="ARBA" id="ARBA00022692"/>
    </source>
</evidence>
<evidence type="ECO:0000256" key="3">
    <source>
        <dbReference type="ARBA" id="ARBA00022448"/>
    </source>
</evidence>
<keyword evidence="3 8" id="KW-0813">Transport</keyword>
<comment type="caution">
    <text evidence="9">The sequence shown here is derived from an EMBL/GenBank/DDBJ whole genome shotgun (WGS) entry which is preliminary data.</text>
</comment>
<dbReference type="GO" id="GO:0005283">
    <property type="term" value="F:amino acid:sodium symporter activity"/>
    <property type="evidence" value="ECO:0007669"/>
    <property type="project" value="InterPro"/>
</dbReference>
<feature type="transmembrane region" description="Helical" evidence="8">
    <location>
        <begin position="427"/>
        <end position="447"/>
    </location>
</feature>
<dbReference type="Gene3D" id="1.20.1740.10">
    <property type="entry name" value="Amino acid/polyamine transporter I"/>
    <property type="match status" value="1"/>
</dbReference>
<keyword evidence="8" id="KW-0769">Symport</keyword>
<name>A0A9D2S502_9FIRM</name>
<dbReference type="GO" id="GO:0005886">
    <property type="term" value="C:plasma membrane"/>
    <property type="evidence" value="ECO:0007669"/>
    <property type="project" value="UniProtKB-SubCell"/>
</dbReference>
<feature type="transmembrane region" description="Helical" evidence="8">
    <location>
        <begin position="67"/>
        <end position="89"/>
    </location>
</feature>
<feature type="transmembrane region" description="Helical" evidence="8">
    <location>
        <begin position="330"/>
        <end position="351"/>
    </location>
</feature>
<feature type="transmembrane region" description="Helical" evidence="8">
    <location>
        <begin position="296"/>
        <end position="318"/>
    </location>
</feature>
<keyword evidence="4 8" id="KW-1003">Cell membrane</keyword>
<evidence type="ECO:0000256" key="2">
    <source>
        <dbReference type="ARBA" id="ARBA00009261"/>
    </source>
</evidence>
<feature type="transmembrane region" description="Helical" evidence="8">
    <location>
        <begin position="185"/>
        <end position="205"/>
    </location>
</feature>
<dbReference type="EMBL" id="DWYC01000023">
    <property type="protein sequence ID" value="HJB56309.1"/>
    <property type="molecule type" value="Genomic_DNA"/>
</dbReference>
<evidence type="ECO:0000256" key="8">
    <source>
        <dbReference type="RuleBase" id="RU363064"/>
    </source>
</evidence>
<feature type="transmembrane region" description="Helical" evidence="8">
    <location>
        <begin position="401"/>
        <end position="421"/>
    </location>
</feature>
<keyword evidence="6 8" id="KW-1133">Transmembrane helix</keyword>
<dbReference type="Pfam" id="PF01235">
    <property type="entry name" value="Na_Ala_symp"/>
    <property type="match status" value="1"/>
</dbReference>
<feature type="transmembrane region" description="Helical" evidence="8">
    <location>
        <begin position="217"/>
        <end position="242"/>
    </location>
</feature>
<comment type="subcellular location">
    <subcellularLocation>
        <location evidence="1 8">Cell membrane</location>
        <topology evidence="1 8">Multi-pass membrane protein</topology>
    </subcellularLocation>
</comment>
<evidence type="ECO:0000256" key="6">
    <source>
        <dbReference type="ARBA" id="ARBA00022989"/>
    </source>
</evidence>
<evidence type="ECO:0000256" key="1">
    <source>
        <dbReference type="ARBA" id="ARBA00004651"/>
    </source>
</evidence>
<dbReference type="Proteomes" id="UP000824208">
    <property type="component" value="Unassembled WGS sequence"/>
</dbReference>
<evidence type="ECO:0000256" key="7">
    <source>
        <dbReference type="ARBA" id="ARBA00023136"/>
    </source>
</evidence>
<evidence type="ECO:0000313" key="10">
    <source>
        <dbReference type="Proteomes" id="UP000824208"/>
    </source>
</evidence>